<sequence>MEDVEENNTCENNSNSLLPPETEIGHVAITRSAITLSTATISGTDVSEDENLETKSIKEGHNVFESKATSIDETCADRRSIANTMENDPGVHEIEQNLQIMNEGDLSSNAVAEKDPQQVIEQLPFSAGSSCKTEPKDFFHDDCNIKSSSSGISVEMQSVLVDLNAIDLISAQPQKPKPEKHFDHPSDSDSTTSLVSRVKNPKKRRTTRVEYRPRARVSSYRVRATVSAAPSRHRFGRKHLSGKIEKGRGRIGTLQPSSRLPLRDGRMSRDCKGRSTMGRYQRSLLSNIASRNSVSHSDMQLKYATKYYDPFAFKGNDTKFSDKMCEILNSQDEFDVEIEYIIDKKNGVDMKCGLRHSDEESIAASISQSLSVNDLTLHEIPNSSKSMEDFCLKPEDYNGIEQPGYDARANQSNDSSNSEPSVMQRSVRKRLQLHSRSNKSEATGILRRKRFADCRLKGDEEAENQKIVKTNLGLEGNFKSVPACATDAFLSASFNLNNADGNSLTVQGDSLTNQRFSARLRQIQTQKSVFSLNSTVNAFLKNGHHPETKISLRSPSISSYLFPLHGNGTSSIGQPSLQLSSDGATFCDNSICTLISPEAHDDPIIRERYDFAKNKMKKVEDFLETCEIMYFGKSINIRNDPVYLKQCSRSPSAISSTARSSRNSIPQGNEVGKWIDPSLLLIRNLILSNNRFQSDSKASQIPSASYDGKGTTKATQNLFNCQAICNPHKSILSSHPKISPLEILSSPLRKPHVLDAWGPKEVCLFEAAICKYGKDFSRIQRIIQTKTTKDMIDFYYLWKKTNRYVAWKEFRCLSETMPVNFFE</sequence>
<dbReference type="EMBL" id="JADAQX010000095">
    <property type="protein sequence ID" value="KAF8822035.1"/>
    <property type="molecule type" value="Genomic_DNA"/>
</dbReference>
<dbReference type="SUPFAM" id="SSF46689">
    <property type="entry name" value="Homeodomain-like"/>
    <property type="match status" value="1"/>
</dbReference>
<organism evidence="3 4">
    <name type="scientific">Cardiosporidium cionae</name>
    <dbReference type="NCBI Taxonomy" id="476202"/>
    <lineage>
        <taxon>Eukaryota</taxon>
        <taxon>Sar</taxon>
        <taxon>Alveolata</taxon>
        <taxon>Apicomplexa</taxon>
        <taxon>Aconoidasida</taxon>
        <taxon>Nephromycida</taxon>
        <taxon>Cardiosporidium</taxon>
    </lineage>
</organism>
<dbReference type="PANTHER" id="PTHR10865">
    <property type="entry name" value="METASTASIS-ASSOCIATED PROTEIN AND MESODERM INDUCTION EARLY RESPONSE PROTEIN"/>
    <property type="match status" value="1"/>
</dbReference>
<dbReference type="Gene3D" id="1.10.10.60">
    <property type="entry name" value="Homeodomain-like"/>
    <property type="match status" value="1"/>
</dbReference>
<feature type="compositionally biased region" description="Basic and acidic residues" evidence="1">
    <location>
        <begin position="261"/>
        <end position="273"/>
    </location>
</feature>
<feature type="domain" description="SANT" evidence="2">
    <location>
        <begin position="752"/>
        <end position="803"/>
    </location>
</feature>
<dbReference type="InterPro" id="IPR040138">
    <property type="entry name" value="MIER/MTA"/>
</dbReference>
<evidence type="ECO:0000259" key="2">
    <source>
        <dbReference type="PROSITE" id="PS51293"/>
    </source>
</evidence>
<evidence type="ECO:0000313" key="4">
    <source>
        <dbReference type="Proteomes" id="UP000823046"/>
    </source>
</evidence>
<feature type="region of interest" description="Disordered" evidence="1">
    <location>
        <begin position="1"/>
        <end position="21"/>
    </location>
</feature>
<feature type="region of interest" description="Disordered" evidence="1">
    <location>
        <begin position="248"/>
        <end position="275"/>
    </location>
</feature>
<dbReference type="SMART" id="SM00717">
    <property type="entry name" value="SANT"/>
    <property type="match status" value="1"/>
</dbReference>
<feature type="compositionally biased region" description="Basic and acidic residues" evidence="1">
    <location>
        <begin position="176"/>
        <end position="187"/>
    </location>
</feature>
<keyword evidence="4" id="KW-1185">Reference proteome</keyword>
<evidence type="ECO:0000313" key="3">
    <source>
        <dbReference type="EMBL" id="KAF8822035.1"/>
    </source>
</evidence>
<dbReference type="InterPro" id="IPR009057">
    <property type="entry name" value="Homeodomain-like_sf"/>
</dbReference>
<protein>
    <recommendedName>
        <fullName evidence="2">SANT domain-containing protein</fullName>
    </recommendedName>
</protein>
<gene>
    <name evidence="3" type="ORF">IE077_000102</name>
</gene>
<reference evidence="3 4" key="1">
    <citation type="journal article" date="2020" name="bioRxiv">
        <title>Metabolic contributions of an alphaproteobacterial endosymbiont in the apicomplexan Cardiosporidium cionae.</title>
        <authorList>
            <person name="Hunter E.S."/>
            <person name="Paight C.J."/>
            <person name="Lane C.E."/>
        </authorList>
    </citation>
    <scope>NUCLEOTIDE SEQUENCE [LARGE SCALE GENOMIC DNA]</scope>
    <source>
        <strain evidence="3">ESH_2018</strain>
    </source>
</reference>
<dbReference type="PROSITE" id="PS51293">
    <property type="entry name" value="SANT"/>
    <property type="match status" value="1"/>
</dbReference>
<feature type="region of interest" description="Disordered" evidence="1">
    <location>
        <begin position="401"/>
        <end position="442"/>
    </location>
</feature>
<evidence type="ECO:0000256" key="1">
    <source>
        <dbReference type="SAM" id="MobiDB-lite"/>
    </source>
</evidence>
<dbReference type="InterPro" id="IPR001005">
    <property type="entry name" value="SANT/Myb"/>
</dbReference>
<name>A0ABQ7JDF5_9APIC</name>
<accession>A0ABQ7JDF5</accession>
<dbReference type="Proteomes" id="UP000823046">
    <property type="component" value="Unassembled WGS sequence"/>
</dbReference>
<dbReference type="InterPro" id="IPR017884">
    <property type="entry name" value="SANT_dom"/>
</dbReference>
<dbReference type="PANTHER" id="PTHR10865:SF28">
    <property type="entry name" value="ELM2 DOMAIN-CONTAINING PROTEIN"/>
    <property type="match status" value="1"/>
</dbReference>
<feature type="compositionally biased region" description="Polar residues" evidence="1">
    <location>
        <begin position="409"/>
        <end position="424"/>
    </location>
</feature>
<proteinExistence type="predicted"/>
<comment type="caution">
    <text evidence="3">The sequence shown here is derived from an EMBL/GenBank/DDBJ whole genome shotgun (WGS) entry which is preliminary data.</text>
</comment>
<feature type="region of interest" description="Disordered" evidence="1">
    <location>
        <begin position="174"/>
        <end position="216"/>
    </location>
</feature>
<feature type="compositionally biased region" description="Basic residues" evidence="1">
    <location>
        <begin position="426"/>
        <end position="437"/>
    </location>
</feature>